<dbReference type="AlphaFoldDB" id="A0A8J4REA0"/>
<organism evidence="3 4">
    <name type="scientific">Castanea mollissima</name>
    <name type="common">Chinese chestnut</name>
    <dbReference type="NCBI Taxonomy" id="60419"/>
    <lineage>
        <taxon>Eukaryota</taxon>
        <taxon>Viridiplantae</taxon>
        <taxon>Streptophyta</taxon>
        <taxon>Embryophyta</taxon>
        <taxon>Tracheophyta</taxon>
        <taxon>Spermatophyta</taxon>
        <taxon>Magnoliopsida</taxon>
        <taxon>eudicotyledons</taxon>
        <taxon>Gunneridae</taxon>
        <taxon>Pentapetalae</taxon>
        <taxon>rosids</taxon>
        <taxon>fabids</taxon>
        <taxon>Fagales</taxon>
        <taxon>Fagaceae</taxon>
        <taxon>Castanea</taxon>
    </lineage>
</organism>
<feature type="domain" description="CCHC-type" evidence="2">
    <location>
        <begin position="112"/>
        <end position="128"/>
    </location>
</feature>
<evidence type="ECO:0000256" key="1">
    <source>
        <dbReference type="PROSITE-ProRule" id="PRU00047"/>
    </source>
</evidence>
<dbReference type="EMBL" id="JRKL02000408">
    <property type="protein sequence ID" value="KAF3971646.1"/>
    <property type="molecule type" value="Genomic_DNA"/>
</dbReference>
<accession>A0A8J4REA0</accession>
<dbReference type="CDD" id="cd00303">
    <property type="entry name" value="retropepsin_like"/>
    <property type="match status" value="1"/>
</dbReference>
<dbReference type="InterPro" id="IPR036875">
    <property type="entry name" value="Znf_CCHC_sf"/>
</dbReference>
<dbReference type="GO" id="GO:0008270">
    <property type="term" value="F:zinc ion binding"/>
    <property type="evidence" value="ECO:0007669"/>
    <property type="project" value="UniProtKB-KW"/>
</dbReference>
<dbReference type="GO" id="GO:0003676">
    <property type="term" value="F:nucleic acid binding"/>
    <property type="evidence" value="ECO:0007669"/>
    <property type="project" value="InterPro"/>
</dbReference>
<evidence type="ECO:0000313" key="4">
    <source>
        <dbReference type="Proteomes" id="UP000737018"/>
    </source>
</evidence>
<keyword evidence="4" id="KW-1185">Reference proteome</keyword>
<name>A0A8J4REA0_9ROSI</name>
<dbReference type="InterPro" id="IPR001878">
    <property type="entry name" value="Znf_CCHC"/>
</dbReference>
<evidence type="ECO:0000313" key="3">
    <source>
        <dbReference type="EMBL" id="KAF3971646.1"/>
    </source>
</evidence>
<proteinExistence type="predicted"/>
<dbReference type="OrthoDB" id="1934635at2759"/>
<dbReference type="PANTHER" id="PTHR35046">
    <property type="entry name" value="ZINC KNUCKLE (CCHC-TYPE) FAMILY PROTEIN"/>
    <property type="match status" value="1"/>
</dbReference>
<comment type="caution">
    <text evidence="3">The sequence shown here is derived from an EMBL/GenBank/DDBJ whole genome shotgun (WGS) entry which is preliminary data.</text>
</comment>
<gene>
    <name evidence="3" type="ORF">CMV_004779</name>
</gene>
<keyword evidence="1" id="KW-0862">Zinc</keyword>
<dbReference type="SMART" id="SM00343">
    <property type="entry name" value="ZnF_C2HC"/>
    <property type="match status" value="1"/>
</dbReference>
<dbReference type="PROSITE" id="PS50158">
    <property type="entry name" value="ZF_CCHC"/>
    <property type="match status" value="1"/>
</dbReference>
<dbReference type="SUPFAM" id="SSF57756">
    <property type="entry name" value="Retrovirus zinc finger-like domains"/>
    <property type="match status" value="1"/>
</dbReference>
<dbReference type="Gene3D" id="4.10.60.10">
    <property type="entry name" value="Zinc finger, CCHC-type"/>
    <property type="match status" value="1"/>
</dbReference>
<evidence type="ECO:0000259" key="2">
    <source>
        <dbReference type="PROSITE" id="PS50158"/>
    </source>
</evidence>
<protein>
    <recommendedName>
        <fullName evidence="2">CCHC-type domain-containing protein</fullName>
    </recommendedName>
</protein>
<dbReference type="Proteomes" id="UP000737018">
    <property type="component" value="Unassembled WGS sequence"/>
</dbReference>
<dbReference type="InterPro" id="IPR005162">
    <property type="entry name" value="Retrotrans_gag_dom"/>
</dbReference>
<reference evidence="3" key="1">
    <citation type="submission" date="2020-03" db="EMBL/GenBank/DDBJ databases">
        <title>Castanea mollissima Vanexum genome sequencing.</title>
        <authorList>
            <person name="Staton M."/>
        </authorList>
    </citation>
    <scope>NUCLEOTIDE SEQUENCE</scope>
    <source>
        <tissue evidence="3">Leaf</tissue>
    </source>
</reference>
<keyword evidence="1" id="KW-0479">Metal-binding</keyword>
<keyword evidence="1" id="KW-0863">Zinc-finger</keyword>
<dbReference type="Pfam" id="PF03732">
    <property type="entry name" value="Retrotrans_gag"/>
    <property type="match status" value="1"/>
</dbReference>
<dbReference type="Pfam" id="PF00098">
    <property type="entry name" value="zf-CCHC"/>
    <property type="match status" value="1"/>
</dbReference>
<dbReference type="PANTHER" id="PTHR35046:SF26">
    <property type="entry name" value="RNA-DIRECTED DNA POLYMERASE"/>
    <property type="match status" value="1"/>
</dbReference>
<sequence length="326" mass="37057">MRSAMTRYFIPPNYKQRAHLQFTQWVQGSYSVEEYTNKLYSLAMRSGFPWIEDVMISMYRQGLNPNISSGLAASRLYTMANAIQIAYQMEEETKKGPMASNIRGSSSNSRAKCFNCGGFGHMSFKCPSKLVALPEKDSPSQEAIKGSKQFEIQEEICEPLNANLKENVEDLDLAHVGMLNTDDLNLNDEVQKLGLKVEPLLNPYYVAWVTNTKLKVDKQCLVTFEIGKLKETVMCDVLPLKPCHIILGRPWIWDRDARHTGRANTYSFVEGNKKYTLTCAKDMPNLKLKRSSFLIQKIVPFDGISIQLLTRRSRVIFRGGELMAES</sequence>